<name>D8M7M9_BLAHO</name>
<dbReference type="OMA" id="IYMERIA"/>
<feature type="region of interest" description="Disordered" evidence="1">
    <location>
        <begin position="204"/>
        <end position="230"/>
    </location>
</feature>
<evidence type="ECO:0000313" key="3">
    <source>
        <dbReference type="Proteomes" id="UP000008312"/>
    </source>
</evidence>
<feature type="compositionally biased region" description="Polar residues" evidence="1">
    <location>
        <begin position="1"/>
        <end position="17"/>
    </location>
</feature>
<dbReference type="PANTHER" id="PTHR23159">
    <property type="entry name" value="CENTROSOMAL PROTEIN 2"/>
    <property type="match status" value="1"/>
</dbReference>
<gene>
    <name evidence="2" type="ORF">GSBLH_T00007162001</name>
</gene>
<protein>
    <recommendedName>
        <fullName evidence="4">TATA element modulatory factor 1 TATA binding domain-containing protein</fullName>
    </recommendedName>
</protein>
<keyword evidence="3" id="KW-1185">Reference proteome</keyword>
<accession>D8M7M9</accession>
<dbReference type="InParanoid" id="D8M7M9"/>
<feature type="region of interest" description="Disordered" evidence="1">
    <location>
        <begin position="147"/>
        <end position="172"/>
    </location>
</feature>
<feature type="region of interest" description="Disordered" evidence="1">
    <location>
        <begin position="1"/>
        <end position="88"/>
    </location>
</feature>
<evidence type="ECO:0008006" key="4">
    <source>
        <dbReference type="Google" id="ProtNLM"/>
    </source>
</evidence>
<feature type="compositionally biased region" description="Low complexity" evidence="1">
    <location>
        <begin position="62"/>
        <end position="75"/>
    </location>
</feature>
<feature type="compositionally biased region" description="Basic and acidic residues" evidence="1">
    <location>
        <begin position="147"/>
        <end position="161"/>
    </location>
</feature>
<dbReference type="OrthoDB" id="1883964at2759"/>
<proteinExistence type="predicted"/>
<dbReference type="AlphaFoldDB" id="D8M7M9"/>
<dbReference type="GeneID" id="24923286"/>
<feature type="region of interest" description="Disordered" evidence="1">
    <location>
        <begin position="425"/>
        <end position="454"/>
    </location>
</feature>
<dbReference type="EMBL" id="FN668672">
    <property type="protein sequence ID" value="CBK24068.2"/>
    <property type="molecule type" value="Genomic_DNA"/>
</dbReference>
<dbReference type="SUPFAM" id="SSF57997">
    <property type="entry name" value="Tropomyosin"/>
    <property type="match status" value="1"/>
</dbReference>
<dbReference type="RefSeq" id="XP_012898116.1">
    <property type="nucleotide sequence ID" value="XM_013042662.1"/>
</dbReference>
<dbReference type="Proteomes" id="UP000008312">
    <property type="component" value="Unassembled WGS sequence"/>
</dbReference>
<evidence type="ECO:0000313" key="2">
    <source>
        <dbReference type="EMBL" id="CBK24068.2"/>
    </source>
</evidence>
<organism evidence="2">
    <name type="scientific">Blastocystis hominis</name>
    <dbReference type="NCBI Taxonomy" id="12968"/>
    <lineage>
        <taxon>Eukaryota</taxon>
        <taxon>Sar</taxon>
        <taxon>Stramenopiles</taxon>
        <taxon>Bigyra</taxon>
        <taxon>Opalozoa</taxon>
        <taxon>Opalinata</taxon>
        <taxon>Blastocystidae</taxon>
        <taxon>Blastocystis</taxon>
    </lineage>
</organism>
<feature type="compositionally biased region" description="Basic and acidic residues" evidence="1">
    <location>
        <begin position="441"/>
        <end position="454"/>
    </location>
</feature>
<sequence>MQHPSLTGILQSAMNMQDSSDGDDSLIDDNRLQDSDISDLYFGDDGKENKSSNTFSEDGDRSSSMQSTEMSSAVSGKPQGDAFSSSQVQIGNYETNYREEIENLQKNYSALLEANEKVKYELEAEKRKSEGQIAQILRLNEEITRTEEEKQALEKSLHELQSDSSNPTAGYYQQELSRIITEKITNDEAHQQELNQLQQQLSDLRSSEESLRSTSASLQSELESRDQSLSDLQKQLEASQSALTSLQAAVAEAQAAAAQAETARKEGETERERLASELEAAKQTLKERNALVETQKSQLAEQEQRLMELELELESERDVDPEENESLKRRNVELENEVAEAKRTMGELQKQNGVLKQLMETQQTNSATLSTLIAEREEATSKMAAEIAQLREKLFAAESEGAKGAEMERRVAELQNELRQRDEDIQFMNGELNALQQQVNEAKKRESERESETE</sequence>
<dbReference type="PANTHER" id="PTHR23159:SF31">
    <property type="entry name" value="CENTROSOME-ASSOCIATED PROTEIN CEP250 ISOFORM X1"/>
    <property type="match status" value="1"/>
</dbReference>
<evidence type="ECO:0000256" key="1">
    <source>
        <dbReference type="SAM" id="MobiDB-lite"/>
    </source>
</evidence>
<reference evidence="2" key="1">
    <citation type="submission" date="2010-02" db="EMBL/GenBank/DDBJ databases">
        <title>Sequencing and annotation of the Blastocystis hominis genome.</title>
        <authorList>
            <person name="Wincker P."/>
        </authorList>
    </citation>
    <scope>NUCLEOTIDE SEQUENCE</scope>
    <source>
        <strain evidence="2">Singapore isolate B</strain>
    </source>
</reference>